<feature type="domain" description="Spore coat protein U/FanG" evidence="2">
    <location>
        <begin position="33"/>
        <end position="166"/>
    </location>
</feature>
<keyword evidence="4" id="KW-1185">Reference proteome</keyword>
<accession>A0ABR9SHH9</accession>
<feature type="signal peptide" evidence="1">
    <location>
        <begin position="1"/>
        <end position="28"/>
    </location>
</feature>
<comment type="caution">
    <text evidence="3">The sequence shown here is derived from an EMBL/GenBank/DDBJ whole genome shotgun (WGS) entry which is preliminary data.</text>
</comment>
<organism evidence="3 4">
    <name type="scientific">Ramlibacter aquaticus</name>
    <dbReference type="NCBI Taxonomy" id="2780094"/>
    <lineage>
        <taxon>Bacteria</taxon>
        <taxon>Pseudomonadati</taxon>
        <taxon>Pseudomonadota</taxon>
        <taxon>Betaproteobacteria</taxon>
        <taxon>Burkholderiales</taxon>
        <taxon>Comamonadaceae</taxon>
        <taxon>Ramlibacter</taxon>
    </lineage>
</organism>
<dbReference type="PROSITE" id="PS51257">
    <property type="entry name" value="PROKAR_LIPOPROTEIN"/>
    <property type="match status" value="1"/>
</dbReference>
<evidence type="ECO:0000256" key="1">
    <source>
        <dbReference type="SAM" id="SignalP"/>
    </source>
</evidence>
<evidence type="ECO:0000313" key="4">
    <source>
        <dbReference type="Proteomes" id="UP000715965"/>
    </source>
</evidence>
<dbReference type="Proteomes" id="UP000715965">
    <property type="component" value="Unassembled WGS sequence"/>
</dbReference>
<evidence type="ECO:0000259" key="2">
    <source>
        <dbReference type="Pfam" id="PF05229"/>
    </source>
</evidence>
<dbReference type="PANTHER" id="PTHR37089:SF4">
    <property type="entry name" value="EXPORTED PROTEIN"/>
    <property type="match status" value="1"/>
</dbReference>
<proteinExistence type="predicted"/>
<protein>
    <submittedName>
        <fullName evidence="3">Spore coat protein U domain-containing protein</fullName>
    </submittedName>
</protein>
<keyword evidence="3" id="KW-0167">Capsid protein</keyword>
<gene>
    <name evidence="3" type="ORF">IM725_14650</name>
</gene>
<dbReference type="PANTHER" id="PTHR37089">
    <property type="entry name" value="PROTEIN U-RELATED"/>
    <property type="match status" value="1"/>
</dbReference>
<reference evidence="3 4" key="1">
    <citation type="submission" date="2020-10" db="EMBL/GenBank/DDBJ databases">
        <title>Draft genome of Ramlibacter aquaticus LMG 30558.</title>
        <authorList>
            <person name="Props R."/>
        </authorList>
    </citation>
    <scope>NUCLEOTIDE SEQUENCE [LARGE SCALE GENOMIC DNA]</scope>
    <source>
        <strain evidence="3 4">LMG 30558</strain>
    </source>
</reference>
<sequence length="170" mass="17039">MRAGTRARWLQRAALMWLALLACGPAAALCTGVCTCSASATAVAFGSAWSPISGAAQASTGNVRVTCGGVLGVLIPISVSLSAGQSGDAMARRMVAGSQSLAYNLYTDSGYGTVWGNGAAGTQTVSGSILINVLSGTSLDLPVYGRIPGSQPGVRAGSYADTITVTITYN</sequence>
<keyword evidence="3" id="KW-0946">Virion</keyword>
<dbReference type="SMART" id="SM00972">
    <property type="entry name" value="SCPU"/>
    <property type="match status" value="1"/>
</dbReference>
<evidence type="ECO:0000313" key="3">
    <source>
        <dbReference type="EMBL" id="MBE7941817.1"/>
    </source>
</evidence>
<dbReference type="InterPro" id="IPR007893">
    <property type="entry name" value="Spore_coat_U/FanG"/>
</dbReference>
<dbReference type="Pfam" id="PF05229">
    <property type="entry name" value="SCPU"/>
    <property type="match status" value="1"/>
</dbReference>
<dbReference type="EMBL" id="JADDOJ010000065">
    <property type="protein sequence ID" value="MBE7941817.1"/>
    <property type="molecule type" value="Genomic_DNA"/>
</dbReference>
<feature type="chain" id="PRO_5045760638" evidence="1">
    <location>
        <begin position="29"/>
        <end position="170"/>
    </location>
</feature>
<dbReference type="RefSeq" id="WP_193781379.1">
    <property type="nucleotide sequence ID" value="NZ_JADDOJ010000065.1"/>
</dbReference>
<name>A0ABR9SHH9_9BURK</name>
<dbReference type="InterPro" id="IPR053167">
    <property type="entry name" value="Spore_coat_component"/>
</dbReference>
<keyword evidence="1" id="KW-0732">Signal</keyword>